<proteinExistence type="inferred from homology"/>
<comment type="similarity">
    <text evidence="1 2">Belongs to the phD/YefM antitoxin family.</text>
</comment>
<gene>
    <name evidence="3" type="ORF">EWV57_03530</name>
</gene>
<dbReference type="InterPro" id="IPR036165">
    <property type="entry name" value="YefM-like_sf"/>
</dbReference>
<evidence type="ECO:0000256" key="1">
    <source>
        <dbReference type="ARBA" id="ARBA00009981"/>
    </source>
</evidence>
<accession>A0A552G3N6</accession>
<evidence type="ECO:0000256" key="2">
    <source>
        <dbReference type="RuleBase" id="RU362080"/>
    </source>
</evidence>
<dbReference type="InterPro" id="IPR006442">
    <property type="entry name" value="Antitoxin_Phd/YefM"/>
</dbReference>
<organism evidence="3 4">
    <name type="scientific">Microcystis aeruginosa Ma_QC_Ch_20071001_S25D</name>
    <dbReference type="NCBI Taxonomy" id="2486250"/>
    <lineage>
        <taxon>Bacteria</taxon>
        <taxon>Bacillati</taxon>
        <taxon>Cyanobacteriota</taxon>
        <taxon>Cyanophyceae</taxon>
        <taxon>Oscillatoriophycideae</taxon>
        <taxon>Chroococcales</taxon>
        <taxon>Microcystaceae</taxon>
        <taxon>Microcystis</taxon>
    </lineage>
</organism>
<comment type="function">
    <text evidence="2">Antitoxin component of a type II toxin-antitoxin (TA) system.</text>
</comment>
<name>A0A552G3N6_MICAE</name>
<reference evidence="3 4" key="1">
    <citation type="submission" date="2019-01" db="EMBL/GenBank/DDBJ databases">
        <title>Coherence of Microcystis species and biogeography revealed through population genomics.</title>
        <authorList>
            <person name="Perez-Carrascal O.M."/>
            <person name="Terrat Y."/>
            <person name="Giani A."/>
            <person name="Fortin N."/>
            <person name="Tromas N."/>
            <person name="Shapiro B.J."/>
        </authorList>
    </citation>
    <scope>NUCLEOTIDE SEQUENCE [LARGE SCALE GENOMIC DNA]</scope>
    <source>
        <strain evidence="3">Ma_QC_Ch_20071001_S25D</strain>
    </source>
</reference>
<dbReference type="EMBL" id="SFBE01000063">
    <property type="protein sequence ID" value="TRU53526.1"/>
    <property type="molecule type" value="Genomic_DNA"/>
</dbReference>
<dbReference type="Pfam" id="PF02604">
    <property type="entry name" value="PhdYeFM_antitox"/>
    <property type="match status" value="1"/>
</dbReference>
<evidence type="ECO:0000313" key="4">
    <source>
        <dbReference type="Proteomes" id="UP000316958"/>
    </source>
</evidence>
<comment type="caution">
    <text evidence="3">The sequence shown here is derived from an EMBL/GenBank/DDBJ whole genome shotgun (WGS) entry which is preliminary data.</text>
</comment>
<dbReference type="Proteomes" id="UP000316958">
    <property type="component" value="Unassembled WGS sequence"/>
</dbReference>
<sequence length="117" mass="13506">METIDINKALPQINQLLEKAATGEEIIITRNNQPMVKLVSPQTIPKRPPLFGSDKNIIYLRDDFNQSLEDIIKQSDEQDKLLTPQERTEKWLDFVQTLPSESANLPDEALHRDTMYD</sequence>
<protein>
    <recommendedName>
        <fullName evidence="2">Antitoxin</fullName>
    </recommendedName>
</protein>
<dbReference type="NCBIfam" id="TIGR01552">
    <property type="entry name" value="phd_fam"/>
    <property type="match status" value="1"/>
</dbReference>
<dbReference type="AlphaFoldDB" id="A0A552G3N6"/>
<dbReference type="Gene3D" id="3.40.1620.10">
    <property type="entry name" value="YefM-like domain"/>
    <property type="match status" value="1"/>
</dbReference>
<dbReference type="SUPFAM" id="SSF143120">
    <property type="entry name" value="YefM-like"/>
    <property type="match status" value="1"/>
</dbReference>
<evidence type="ECO:0000313" key="3">
    <source>
        <dbReference type="EMBL" id="TRU53526.1"/>
    </source>
</evidence>